<evidence type="ECO:0000256" key="1">
    <source>
        <dbReference type="SAM" id="MobiDB-lite"/>
    </source>
</evidence>
<feature type="compositionally biased region" description="Basic and acidic residues" evidence="1">
    <location>
        <begin position="1"/>
        <end position="10"/>
    </location>
</feature>
<evidence type="ECO:0000313" key="2">
    <source>
        <dbReference type="EMBL" id="KAK9931994.1"/>
    </source>
</evidence>
<feature type="compositionally biased region" description="Basic and acidic residues" evidence="1">
    <location>
        <begin position="56"/>
        <end position="70"/>
    </location>
</feature>
<feature type="compositionally biased region" description="Basic and acidic residues" evidence="1">
    <location>
        <begin position="81"/>
        <end position="90"/>
    </location>
</feature>
<name>A0AAW1X7D4_RUBAR</name>
<dbReference type="AlphaFoldDB" id="A0AAW1X7D4"/>
<gene>
    <name evidence="2" type="ORF">M0R45_019245</name>
</gene>
<evidence type="ECO:0000313" key="3">
    <source>
        <dbReference type="Proteomes" id="UP001457282"/>
    </source>
</evidence>
<protein>
    <submittedName>
        <fullName evidence="2">Uncharacterized protein</fullName>
    </submittedName>
</protein>
<dbReference type="EMBL" id="JBEDUW010000004">
    <property type="protein sequence ID" value="KAK9931994.1"/>
    <property type="molecule type" value="Genomic_DNA"/>
</dbReference>
<reference evidence="2 3" key="1">
    <citation type="journal article" date="2023" name="G3 (Bethesda)">
        <title>A chromosome-length genome assembly and annotation of blackberry (Rubus argutus, cv. 'Hillquist').</title>
        <authorList>
            <person name="Bruna T."/>
            <person name="Aryal R."/>
            <person name="Dudchenko O."/>
            <person name="Sargent D.J."/>
            <person name="Mead D."/>
            <person name="Buti M."/>
            <person name="Cavallini A."/>
            <person name="Hytonen T."/>
            <person name="Andres J."/>
            <person name="Pham M."/>
            <person name="Weisz D."/>
            <person name="Mascagni F."/>
            <person name="Usai G."/>
            <person name="Natali L."/>
            <person name="Bassil N."/>
            <person name="Fernandez G.E."/>
            <person name="Lomsadze A."/>
            <person name="Armour M."/>
            <person name="Olukolu B."/>
            <person name="Poorten T."/>
            <person name="Britton C."/>
            <person name="Davik J."/>
            <person name="Ashrafi H."/>
            <person name="Aiden E.L."/>
            <person name="Borodovsky M."/>
            <person name="Worthington M."/>
        </authorList>
    </citation>
    <scope>NUCLEOTIDE SEQUENCE [LARGE SCALE GENOMIC DNA]</scope>
    <source>
        <strain evidence="2">PI 553951</strain>
    </source>
</reference>
<dbReference type="Proteomes" id="UP001457282">
    <property type="component" value="Unassembled WGS sequence"/>
</dbReference>
<proteinExistence type="predicted"/>
<sequence length="156" mass="17287">MPPRRCHLEEPSPSSFATPPAPLRLHHLSPSSPPSSDHWSPAGVSNSHGHRLYPRRCKDKEMKEATDHGQGRRGAWRRLGRRDSSSEDRGSATTAALSLAMGTAHGDVPFDGVEQRPDLKWRGAEEEIRQRSWVCRFSGAKTTPVLGEEDDAGCLW</sequence>
<feature type="region of interest" description="Disordered" evidence="1">
    <location>
        <begin position="1"/>
        <end position="114"/>
    </location>
</feature>
<comment type="caution">
    <text evidence="2">The sequence shown here is derived from an EMBL/GenBank/DDBJ whole genome shotgun (WGS) entry which is preliminary data.</text>
</comment>
<feature type="compositionally biased region" description="Low complexity" evidence="1">
    <location>
        <begin position="28"/>
        <end position="41"/>
    </location>
</feature>
<accession>A0AAW1X7D4</accession>
<organism evidence="2 3">
    <name type="scientific">Rubus argutus</name>
    <name type="common">Southern blackberry</name>
    <dbReference type="NCBI Taxonomy" id="59490"/>
    <lineage>
        <taxon>Eukaryota</taxon>
        <taxon>Viridiplantae</taxon>
        <taxon>Streptophyta</taxon>
        <taxon>Embryophyta</taxon>
        <taxon>Tracheophyta</taxon>
        <taxon>Spermatophyta</taxon>
        <taxon>Magnoliopsida</taxon>
        <taxon>eudicotyledons</taxon>
        <taxon>Gunneridae</taxon>
        <taxon>Pentapetalae</taxon>
        <taxon>rosids</taxon>
        <taxon>fabids</taxon>
        <taxon>Rosales</taxon>
        <taxon>Rosaceae</taxon>
        <taxon>Rosoideae</taxon>
        <taxon>Rosoideae incertae sedis</taxon>
        <taxon>Rubus</taxon>
    </lineage>
</organism>
<keyword evidence="3" id="KW-1185">Reference proteome</keyword>